<evidence type="ECO:0000313" key="2">
    <source>
        <dbReference type="Proteomes" id="UP000605201"/>
    </source>
</evidence>
<dbReference type="AlphaFoldDB" id="A0A8J6NRB5"/>
<dbReference type="EMBL" id="JACNIG010000054">
    <property type="protein sequence ID" value="MBC8430543.1"/>
    <property type="molecule type" value="Genomic_DNA"/>
</dbReference>
<sequence length="209" mass="23285">MSLKLKLTMLLELKFYIFVLAAVVMVMISAPLALGEETESGLQSKFSLTESTMIVGFGKGGFTEGSYEHIALIWHLGFDLRHVFFRLEDNRGILTFIMEPEFNPVISPVGNDVEFGISFGLKYRYPFTQKLSGYVLGAVGPHYITVKSTDQANGFIFFDTVGAGFSFTLTEKTALSLEYRFRHISNANTKEPNVGIESHVGAIGYSMFF</sequence>
<comment type="caution">
    <text evidence="1">The sequence shown here is derived from an EMBL/GenBank/DDBJ whole genome shotgun (WGS) entry which is preliminary data.</text>
</comment>
<keyword evidence="1" id="KW-0378">Hydrolase</keyword>
<accession>A0A8J6NRB5</accession>
<dbReference type="Pfam" id="PF09411">
    <property type="entry name" value="PagL"/>
    <property type="match status" value="1"/>
</dbReference>
<dbReference type="Gene3D" id="2.40.160.20">
    <property type="match status" value="1"/>
</dbReference>
<name>A0A8J6NRB5_9BACT</name>
<dbReference type="GO" id="GO:0016787">
    <property type="term" value="F:hydrolase activity"/>
    <property type="evidence" value="ECO:0007669"/>
    <property type="project" value="UniProtKB-KW"/>
</dbReference>
<dbReference type="SUPFAM" id="SSF56925">
    <property type="entry name" value="OMPA-like"/>
    <property type="match status" value="1"/>
</dbReference>
<organism evidence="1 2">
    <name type="scientific">Candidatus Desulfatibia vada</name>
    <dbReference type="NCBI Taxonomy" id="2841696"/>
    <lineage>
        <taxon>Bacteria</taxon>
        <taxon>Pseudomonadati</taxon>
        <taxon>Thermodesulfobacteriota</taxon>
        <taxon>Desulfobacteria</taxon>
        <taxon>Desulfobacterales</taxon>
        <taxon>Desulfobacterales incertae sedis</taxon>
        <taxon>Candidatus Desulfatibia</taxon>
    </lineage>
</organism>
<dbReference type="InterPro" id="IPR011250">
    <property type="entry name" value="OMP/PagP_B-barrel"/>
</dbReference>
<protein>
    <submittedName>
        <fullName evidence="1">Acyloxyacyl hydrolase</fullName>
    </submittedName>
</protein>
<proteinExistence type="predicted"/>
<dbReference type="Proteomes" id="UP000605201">
    <property type="component" value="Unassembled WGS sequence"/>
</dbReference>
<dbReference type="InterPro" id="IPR018550">
    <property type="entry name" value="Lipid-A_deacylase-rel"/>
</dbReference>
<evidence type="ECO:0000313" key="1">
    <source>
        <dbReference type="EMBL" id="MBC8430543.1"/>
    </source>
</evidence>
<reference evidence="1 2" key="1">
    <citation type="submission" date="2020-08" db="EMBL/GenBank/DDBJ databases">
        <title>Bridging the membrane lipid divide: bacteria of the FCB group superphylum have the potential to synthesize archaeal ether lipids.</title>
        <authorList>
            <person name="Villanueva L."/>
            <person name="Von Meijenfeldt F.A.B."/>
            <person name="Westbye A.B."/>
            <person name="Yadav S."/>
            <person name="Hopmans E.C."/>
            <person name="Dutilh B.E."/>
            <person name="Sinninghe Damste J.S."/>
        </authorList>
    </citation>
    <scope>NUCLEOTIDE SEQUENCE [LARGE SCALE GENOMIC DNA]</scope>
    <source>
        <strain evidence="1">NIOZ-UU17</strain>
    </source>
</reference>
<gene>
    <name evidence="1" type="ORF">H8D96_01360</name>
</gene>